<feature type="region of interest" description="Disordered" evidence="3">
    <location>
        <begin position="843"/>
        <end position="869"/>
    </location>
</feature>
<dbReference type="Proteomes" id="UP001164286">
    <property type="component" value="Unassembled WGS sequence"/>
</dbReference>
<reference evidence="5" key="1">
    <citation type="journal article" date="2022" name="G3 (Bethesda)">
        <title>High quality genome of the basidiomycete yeast Dioszegia hungarica PDD-24b-2 isolated from cloud water.</title>
        <authorList>
            <person name="Jarrige D."/>
            <person name="Haridas S."/>
            <person name="Bleykasten-Grosshans C."/>
            <person name="Joly M."/>
            <person name="Nadalig T."/>
            <person name="Sancelme M."/>
            <person name="Vuilleumier S."/>
            <person name="Grigoriev I.V."/>
            <person name="Amato P."/>
            <person name="Bringel F."/>
        </authorList>
    </citation>
    <scope>NUCLEOTIDE SEQUENCE</scope>
    <source>
        <strain evidence="5">PDD-24b-2</strain>
    </source>
</reference>
<evidence type="ECO:0000256" key="1">
    <source>
        <dbReference type="ARBA" id="ARBA00022618"/>
    </source>
</evidence>
<feature type="compositionally biased region" description="Basic and acidic residues" evidence="3">
    <location>
        <begin position="1109"/>
        <end position="1123"/>
    </location>
</feature>
<feature type="region of interest" description="Disordered" evidence="3">
    <location>
        <begin position="1584"/>
        <end position="1641"/>
    </location>
</feature>
<dbReference type="GO" id="GO:0005525">
    <property type="term" value="F:GTP binding"/>
    <property type="evidence" value="ECO:0007669"/>
    <property type="project" value="TreeGrafter"/>
</dbReference>
<evidence type="ECO:0000313" key="5">
    <source>
        <dbReference type="EMBL" id="KAI9635781.1"/>
    </source>
</evidence>
<feature type="compositionally biased region" description="Polar residues" evidence="3">
    <location>
        <begin position="1280"/>
        <end position="1295"/>
    </location>
</feature>
<feature type="compositionally biased region" description="Acidic residues" evidence="3">
    <location>
        <begin position="390"/>
        <end position="400"/>
    </location>
</feature>
<feature type="region of interest" description="Disordered" evidence="3">
    <location>
        <begin position="596"/>
        <end position="616"/>
    </location>
</feature>
<feature type="compositionally biased region" description="Low complexity" evidence="3">
    <location>
        <begin position="1590"/>
        <end position="1607"/>
    </location>
</feature>
<dbReference type="GeneID" id="77726539"/>
<accession>A0AA38H998</accession>
<feature type="region of interest" description="Disordered" evidence="3">
    <location>
        <begin position="913"/>
        <end position="979"/>
    </location>
</feature>
<feature type="region of interest" description="Disordered" evidence="3">
    <location>
        <begin position="769"/>
        <end position="813"/>
    </location>
</feature>
<name>A0AA38H998_9TREE</name>
<dbReference type="RefSeq" id="XP_052945558.1">
    <property type="nucleotide sequence ID" value="XM_053087338.1"/>
</dbReference>
<dbReference type="GO" id="GO:0051301">
    <property type="term" value="P:cell division"/>
    <property type="evidence" value="ECO:0007669"/>
    <property type="project" value="UniProtKB-KW"/>
</dbReference>
<feature type="compositionally biased region" description="Polar residues" evidence="3">
    <location>
        <begin position="923"/>
        <end position="941"/>
    </location>
</feature>
<feature type="compositionally biased region" description="Low complexity" evidence="3">
    <location>
        <begin position="713"/>
        <end position="733"/>
    </location>
</feature>
<feature type="domain" description="PH" evidence="4">
    <location>
        <begin position="1440"/>
        <end position="1565"/>
    </location>
</feature>
<organism evidence="5 6">
    <name type="scientific">Dioszegia hungarica</name>
    <dbReference type="NCBI Taxonomy" id="4972"/>
    <lineage>
        <taxon>Eukaryota</taxon>
        <taxon>Fungi</taxon>
        <taxon>Dikarya</taxon>
        <taxon>Basidiomycota</taxon>
        <taxon>Agaricomycotina</taxon>
        <taxon>Tremellomycetes</taxon>
        <taxon>Tremellales</taxon>
        <taxon>Bulleribasidiaceae</taxon>
        <taxon>Dioszegia</taxon>
    </lineage>
</organism>
<comment type="caution">
    <text evidence="5">The sequence shown here is derived from an EMBL/GenBank/DDBJ whole genome shotgun (WGS) entry which is preliminary data.</text>
</comment>
<feature type="compositionally biased region" description="Polar residues" evidence="3">
    <location>
        <begin position="71"/>
        <end position="99"/>
    </location>
</feature>
<dbReference type="InterPro" id="IPR011993">
    <property type="entry name" value="PH-like_dom_sf"/>
</dbReference>
<feature type="compositionally biased region" description="Low complexity" evidence="3">
    <location>
        <begin position="1051"/>
        <end position="1074"/>
    </location>
</feature>
<dbReference type="Gene3D" id="2.30.29.30">
    <property type="entry name" value="Pleckstrin-homology domain (PH domain)/Phosphotyrosine-binding domain (PTB)"/>
    <property type="match status" value="1"/>
</dbReference>
<feature type="compositionally biased region" description="Low complexity" evidence="3">
    <location>
        <begin position="680"/>
        <end position="692"/>
    </location>
</feature>
<evidence type="ECO:0000313" key="6">
    <source>
        <dbReference type="Proteomes" id="UP001164286"/>
    </source>
</evidence>
<feature type="compositionally biased region" description="Low complexity" evidence="3">
    <location>
        <begin position="1321"/>
        <end position="1331"/>
    </location>
</feature>
<feature type="compositionally biased region" description="Polar residues" evidence="3">
    <location>
        <begin position="265"/>
        <end position="278"/>
    </location>
</feature>
<feature type="region of interest" description="Disordered" evidence="3">
    <location>
        <begin position="1280"/>
        <end position="1331"/>
    </location>
</feature>
<dbReference type="InterPro" id="IPR052007">
    <property type="entry name" value="Bud4"/>
</dbReference>
<feature type="compositionally biased region" description="Polar residues" evidence="3">
    <location>
        <begin position="769"/>
        <end position="785"/>
    </location>
</feature>
<feature type="compositionally biased region" description="Polar residues" evidence="3">
    <location>
        <begin position="210"/>
        <end position="225"/>
    </location>
</feature>
<protein>
    <recommendedName>
        <fullName evidence="4">PH domain-containing protein</fullName>
    </recommendedName>
</protein>
<dbReference type="PROSITE" id="PS50003">
    <property type="entry name" value="PH_DOMAIN"/>
    <property type="match status" value="1"/>
</dbReference>
<dbReference type="SMART" id="SM00233">
    <property type="entry name" value="PH"/>
    <property type="match status" value="1"/>
</dbReference>
<keyword evidence="2" id="KW-0131">Cell cycle</keyword>
<feature type="compositionally biased region" description="Polar residues" evidence="3">
    <location>
        <begin position="669"/>
        <end position="679"/>
    </location>
</feature>
<feature type="region of interest" description="Disordered" evidence="3">
    <location>
        <begin position="1"/>
        <end position="348"/>
    </location>
</feature>
<feature type="region of interest" description="Disordered" evidence="3">
    <location>
        <begin position="380"/>
        <end position="400"/>
    </location>
</feature>
<feature type="region of interest" description="Disordered" evidence="3">
    <location>
        <begin position="449"/>
        <end position="483"/>
    </location>
</feature>
<feature type="compositionally biased region" description="Basic and acidic residues" evidence="3">
    <location>
        <begin position="187"/>
        <end position="209"/>
    </location>
</feature>
<dbReference type="PANTHER" id="PTHR36100:SF1">
    <property type="entry name" value="BUD SITE SELECTION PROTEIN 4"/>
    <property type="match status" value="1"/>
</dbReference>
<sequence>MSHPPPTNTRLRLHPSPGGVAASRAARESIISSSAKGWSPLQIHKRDGAISPLQQSPNPSLAPPSNDGPRRTSNSFKHVTRNSLVANSPFKNLQTTQGKQAAGLEVEEKGKEVIHERRVGEGSRMGEEAPTAEGVAATPKAAIGLGISAKPRSSSRTASGSGSAVSGTRRVSSEKGRVAIPSTSAGETRRVSGERRVSADRNTGSKENESPNLHTSQRQPRQSSGVKGLKDGNHVSRSPFVVGRSSDGGLEESAPSPKTIPRQGLSVSPSPRRTSGQRKVSPAHHRSRAGHSPTPSPPRHFSHSNSFMNASPLGKPHSGPKSALTPSRRLLGPRHALGVTDSPSKQAKTVTFQSVPDVKEFEQMSVEGSADGSFEIELDSGSEYDRDWVDEGTEGLDDSLEEIMPNAQAVMASMERLRVDEPSPTPNHESTTADFVNTLIEEGLFSPQQTPALGDQHTPAFEDQPTFDPSSAEEDSVPYLSTPSLGDDVLMSPMFAESAAPEIKYPEKDSAGAPYGRTHHAERAALAHSLPPMVPSSPFSSAHLPLSLDHTMLLNGNVANPAIPSRALPTPGTKHFSQQVEPMHDPFITVQTVTSVMSPQADRREEGGVPLGRTSHADRANAARALATQSLGLGMPRSPGRVPSDATDDHSESGSEVDSGSEDDERFFNPNSTPARHSMTSVTTNTKTTTVVAEQDERGQSWKEEETPRRGLPKVPKVQEVKVPSPVQSPVISQEDKAEKRVSLLDFSGFALPIINMTSPFFRPTPTLESQIRIPSNDASTSGMSTEDDERPVTPSPASVASHPATSASDDATLANAHRIPSFEFEEIKLTSEEMLVRRATIQKNPYSPTKPVSTSTSASSSGFTNPYYSQDNVRAIADGDNKGSVRIRQRISREMIRETIDRKYAEGSISRRPHSALGIGGSSNYSSMGSEDPFNASTRNKALPPPPGVSSTPMLKSATEVPRSNVVPPPLHRPRSYTHAPAAAEELIRQSSEMGAEPSSGLDRIIAGGQHAAPIQGLPQRGSSYGPTAVVGRPVSILQNPHPYIPPAPSSATTGRPTPRTPSRSETAPGGSKSSRKSRRSMSMSDANEVIMPSSSKKQPRLTLGLGQDKESMSDSFRDEMESISGDRKYKVREKHVSGASFGNTVSHSKAGDIDTGKAWRQLRRPSDINEHAAEIRAMRDRDVSHGKASGTIFVKAVLGIESLVVPVPAEPTYFCMTLDNGIDYIRTPYTVLQDGARVNQEFALVEHPNFEFSLAMDIRRDPHIIRALQDQDHLTVQRNASLSQPKPTSSTGSGIRHLFSSPRKAKNPPSAPPSRPITPQAAPVPSQSQPETIARYLATPSSSTIAKTHVAFKPIAKQCEAKVLEIRYPMFAMFKGEPDRPRDGGNTNVPATGPRKQVAKVTLQVFRLPPLPGIKPEDLPQCIDECLRGMRHHAWHECEYHEGNLTQEGGDCTIPRRRTFKLIGGNLVAYNEITRKEVTTIDLRQATAVIDLNPDQSQRDLVAAGKKTRSGSVDDDEGMGMGMFGARPRSFRVEFKGGEGIVFSADKDSDKATWMETLNGLIGKIPSNPLWADLLSSMTKDKHDRTAAARSVSRSTTHTHTTSASGPGMIPNRMSSTSAASAGTKRESSQAMGKTRSAPVQVQVQLGVEGGRTMTGRKGEGVV</sequence>
<feature type="region of interest" description="Disordered" evidence="3">
    <location>
        <begin position="1038"/>
        <end position="1123"/>
    </location>
</feature>
<dbReference type="PANTHER" id="PTHR36100">
    <property type="entry name" value="BUD SITE SELECTION PROTEIN 4"/>
    <property type="match status" value="1"/>
</dbReference>
<dbReference type="EMBL" id="JAKWFO010000005">
    <property type="protein sequence ID" value="KAI9635781.1"/>
    <property type="molecule type" value="Genomic_DNA"/>
</dbReference>
<feature type="compositionally biased region" description="Polar residues" evidence="3">
    <location>
        <begin position="796"/>
        <end position="810"/>
    </location>
</feature>
<feature type="compositionally biased region" description="Low complexity" evidence="3">
    <location>
        <begin position="21"/>
        <end position="35"/>
    </location>
</feature>
<feature type="region of interest" description="Disordered" evidence="3">
    <location>
        <begin position="628"/>
        <end position="738"/>
    </location>
</feature>
<evidence type="ECO:0000259" key="4">
    <source>
        <dbReference type="PROSITE" id="PS50003"/>
    </source>
</evidence>
<feature type="compositionally biased region" description="Basic and acidic residues" evidence="3">
    <location>
        <begin position="695"/>
        <end position="709"/>
    </location>
</feature>
<evidence type="ECO:0000256" key="3">
    <source>
        <dbReference type="SAM" id="MobiDB-lite"/>
    </source>
</evidence>
<dbReference type="InterPro" id="IPR001849">
    <property type="entry name" value="PH_domain"/>
</dbReference>
<keyword evidence="6" id="KW-1185">Reference proteome</keyword>
<dbReference type="SUPFAM" id="SSF50729">
    <property type="entry name" value="PH domain-like"/>
    <property type="match status" value="1"/>
</dbReference>
<feature type="compositionally biased region" description="Low complexity" evidence="3">
    <location>
        <begin position="846"/>
        <end position="867"/>
    </location>
</feature>
<feature type="compositionally biased region" description="Low complexity" evidence="3">
    <location>
        <begin position="152"/>
        <end position="170"/>
    </location>
</feature>
<feature type="compositionally biased region" description="Basic and acidic residues" evidence="3">
    <location>
        <begin position="106"/>
        <end position="127"/>
    </location>
</feature>
<evidence type="ECO:0000256" key="2">
    <source>
        <dbReference type="ARBA" id="ARBA00023306"/>
    </source>
</evidence>
<keyword evidence="1" id="KW-0132">Cell division</keyword>
<gene>
    <name evidence="5" type="ORF">MKK02DRAFT_27386</name>
</gene>
<proteinExistence type="predicted"/>